<keyword evidence="7 11" id="KW-0624">Polysaccharide degradation</keyword>
<keyword evidence="2 11" id="KW-0378">Hydrolase</keyword>
<sequence>MSRSIWRSAALVSAGLAAAALVAAASAPAMAAAPHAPVAPQKSSHALGSPQLFVKAPDVDGLKQVLQLAKSRDTKDALALTKMLATPQAVWLTSGTPAQVRKTVQQAIVAATVEHAVPVFVAYNIPGRDCGSYSAGGAQTTAAYEAWIDGIAAGVGNAKAAILVEPDGLGLLPGSNCGVTPQDAADATRFAQLHYAVDALEAKPNTSVYLDATHPAWLNIGDITTRLISAGVNDAQGFFTNVSNFQYTVNDVDYGTWISDCIALVNAGATTAANCYNQYWNGGPNTGWNGVALDPYSQWQNTDPSQLSSYAGDVTGKYNTDLANAGVTPTAHFVVDTSRNGTGPNNMAEYGAAPYSQSAATVSTLAAGNWCNPPGAGLGLRPTTKTGTPLVDAYVWAKTPGESDGQCDSAGGARAWDFGAYTQPGWPTAATAQAQFDPLWGLNDPAAGSWFPAQTLDLIRHATPAP</sequence>
<organism evidence="12 13">
    <name type="scientific">Gryllotalpicola protaetiae</name>
    <dbReference type="NCBI Taxonomy" id="2419771"/>
    <lineage>
        <taxon>Bacteria</taxon>
        <taxon>Bacillati</taxon>
        <taxon>Actinomycetota</taxon>
        <taxon>Actinomycetes</taxon>
        <taxon>Micrococcales</taxon>
        <taxon>Microbacteriaceae</taxon>
        <taxon>Gryllotalpicola</taxon>
    </lineage>
</organism>
<dbReference type="GO" id="GO:0004553">
    <property type="term" value="F:hydrolase activity, hydrolyzing O-glycosyl compounds"/>
    <property type="evidence" value="ECO:0007669"/>
    <property type="project" value="InterPro"/>
</dbReference>
<evidence type="ECO:0000313" key="13">
    <source>
        <dbReference type="Proteomes" id="UP000275069"/>
    </source>
</evidence>
<feature type="binding site" evidence="9">
    <location>
        <position position="214"/>
    </location>
    <ligand>
        <name>substrate</name>
    </ligand>
</feature>
<dbReference type="GO" id="GO:0030245">
    <property type="term" value="P:cellulose catabolic process"/>
    <property type="evidence" value="ECO:0007669"/>
    <property type="project" value="UniProtKB-KW"/>
</dbReference>
<evidence type="ECO:0000256" key="8">
    <source>
        <dbReference type="PIRSR" id="PIRSR001100-1"/>
    </source>
</evidence>
<comment type="similarity">
    <text evidence="11">Belongs to the glycosyl hydrolase family 6.</text>
</comment>
<keyword evidence="6 11" id="KW-0326">Glycosidase</keyword>
<evidence type="ECO:0000256" key="11">
    <source>
        <dbReference type="RuleBase" id="RU361186"/>
    </source>
</evidence>
<feature type="binding site" evidence="9">
    <location>
        <position position="244"/>
    </location>
    <ligand>
        <name>substrate</name>
    </ligand>
</feature>
<gene>
    <name evidence="12" type="ORF">D7I44_09375</name>
</gene>
<evidence type="ECO:0000256" key="5">
    <source>
        <dbReference type="ARBA" id="ARBA00023277"/>
    </source>
</evidence>
<dbReference type="InterPro" id="IPR016288">
    <property type="entry name" value="Beta_cellobiohydrolase"/>
</dbReference>
<protein>
    <recommendedName>
        <fullName evidence="11">Glucanase</fullName>
        <ecNumber evidence="11">3.2.1.-</ecNumber>
    </recommendedName>
</protein>
<reference evidence="12 13" key="1">
    <citation type="submission" date="2018-09" db="EMBL/GenBank/DDBJ databases">
        <title>Genome sequencing of strain 2DFW10M-5.</title>
        <authorList>
            <person name="Heo J."/>
            <person name="Kim S.-J."/>
            <person name="Kwon S.-W."/>
        </authorList>
    </citation>
    <scope>NUCLEOTIDE SEQUENCE [LARGE SCALE GENOMIC DNA]</scope>
    <source>
        <strain evidence="12 13">2DFW10M-5</strain>
    </source>
</reference>
<evidence type="ECO:0000256" key="3">
    <source>
        <dbReference type="ARBA" id="ARBA00023001"/>
    </source>
</evidence>
<evidence type="ECO:0000256" key="6">
    <source>
        <dbReference type="ARBA" id="ARBA00023295"/>
    </source>
</evidence>
<keyword evidence="13" id="KW-1185">Reference proteome</keyword>
<keyword evidence="4" id="KW-1015">Disulfide bond</keyword>
<dbReference type="PANTHER" id="PTHR34876">
    <property type="match status" value="1"/>
</dbReference>
<feature type="binding site" evidence="9">
    <location>
        <position position="370"/>
    </location>
    <ligand>
        <name>substrate</name>
    </ligand>
</feature>
<dbReference type="AlphaFoldDB" id="A0A387BRV7"/>
<dbReference type="Pfam" id="PF01341">
    <property type="entry name" value="Glyco_hydro_6"/>
    <property type="match status" value="1"/>
</dbReference>
<feature type="active site" evidence="10">
    <location>
        <position position="129"/>
    </location>
</feature>
<dbReference type="OrthoDB" id="309899at2"/>
<dbReference type="InterPro" id="IPR006311">
    <property type="entry name" value="TAT_signal"/>
</dbReference>
<feature type="active site" description="Proton acceptor" evidence="8">
    <location>
        <position position="404"/>
    </location>
</feature>
<feature type="binding site" evidence="9">
    <location>
        <position position="91"/>
    </location>
    <ligand>
        <name>substrate</name>
    </ligand>
</feature>
<dbReference type="InterPro" id="IPR036434">
    <property type="entry name" value="Beta_cellobiohydrolase_sf"/>
</dbReference>
<evidence type="ECO:0000256" key="1">
    <source>
        <dbReference type="ARBA" id="ARBA00022729"/>
    </source>
</evidence>
<evidence type="ECO:0000256" key="2">
    <source>
        <dbReference type="ARBA" id="ARBA00022801"/>
    </source>
</evidence>
<dbReference type="PROSITE" id="PS51318">
    <property type="entry name" value="TAT"/>
    <property type="match status" value="1"/>
</dbReference>
<keyword evidence="3 11" id="KW-0136">Cellulose degradation</keyword>
<accession>A0A387BRV7</accession>
<proteinExistence type="inferred from homology"/>
<evidence type="ECO:0000256" key="4">
    <source>
        <dbReference type="ARBA" id="ARBA00023157"/>
    </source>
</evidence>
<evidence type="ECO:0000256" key="7">
    <source>
        <dbReference type="ARBA" id="ARBA00023326"/>
    </source>
</evidence>
<dbReference type="PIRSF" id="PIRSF001100">
    <property type="entry name" value="Beta_cellobiohydrolase"/>
    <property type="match status" value="1"/>
</dbReference>
<feature type="binding site" evidence="9">
    <location>
        <position position="217"/>
    </location>
    <ligand>
        <name>substrate</name>
    </ligand>
</feature>
<dbReference type="PRINTS" id="PR00733">
    <property type="entry name" value="GLHYDRLASE6"/>
</dbReference>
<dbReference type="InterPro" id="IPR001524">
    <property type="entry name" value="Glyco_hydro_6_CS"/>
</dbReference>
<dbReference type="Proteomes" id="UP000275069">
    <property type="component" value="Chromosome"/>
</dbReference>
<keyword evidence="1 11" id="KW-0732">Signal</keyword>
<dbReference type="EMBL" id="CP032624">
    <property type="protein sequence ID" value="AYG03726.1"/>
    <property type="molecule type" value="Genomic_DNA"/>
</dbReference>
<dbReference type="SUPFAM" id="SSF51989">
    <property type="entry name" value="Glycosyl hydrolases family 6, cellulases"/>
    <property type="match status" value="1"/>
</dbReference>
<dbReference type="KEGG" id="gry:D7I44_09375"/>
<feature type="signal peptide" evidence="11">
    <location>
        <begin position="1"/>
        <end position="31"/>
    </location>
</feature>
<evidence type="ECO:0000256" key="10">
    <source>
        <dbReference type="PROSITE-ProRule" id="PRU10056"/>
    </source>
</evidence>
<dbReference type="PANTHER" id="PTHR34876:SF4">
    <property type="entry name" value="1,4-BETA-D-GLUCAN CELLOBIOHYDROLASE C-RELATED"/>
    <property type="match status" value="1"/>
</dbReference>
<feature type="active site" description="Proton donor" evidence="8">
    <location>
        <position position="167"/>
    </location>
</feature>
<name>A0A387BRV7_9MICO</name>
<evidence type="ECO:0000256" key="9">
    <source>
        <dbReference type="PIRSR" id="PIRSR001100-2"/>
    </source>
</evidence>
<dbReference type="PROSITE" id="PS00655">
    <property type="entry name" value="GLYCOSYL_HYDROL_F6_1"/>
    <property type="match status" value="1"/>
</dbReference>
<evidence type="ECO:0000313" key="12">
    <source>
        <dbReference type="EMBL" id="AYG03726.1"/>
    </source>
</evidence>
<feature type="chain" id="PRO_5017104756" description="Glucanase" evidence="11">
    <location>
        <begin position="32"/>
        <end position="466"/>
    </location>
</feature>
<dbReference type="Gene3D" id="3.20.20.40">
    <property type="entry name" value="1, 4-beta cellobiohydrolase"/>
    <property type="match status" value="1"/>
</dbReference>
<dbReference type="RefSeq" id="WP_120789259.1">
    <property type="nucleotide sequence ID" value="NZ_CP032624.1"/>
</dbReference>
<dbReference type="EC" id="3.2.1.-" evidence="11"/>
<feature type="binding site" evidence="9">
    <location>
        <position position="402"/>
    </location>
    <ligand>
        <name>substrate</name>
    </ligand>
</feature>
<keyword evidence="5 11" id="KW-0119">Carbohydrate metabolism</keyword>
<feature type="binding site" evidence="9">
    <location>
        <position position="398"/>
    </location>
    <ligand>
        <name>substrate</name>
    </ligand>
</feature>